<dbReference type="EMBL" id="MCOG01000103">
    <property type="protein sequence ID" value="ORY47989.1"/>
    <property type="molecule type" value="Genomic_DNA"/>
</dbReference>
<organism evidence="2 3">
    <name type="scientific">Neocallimastix californiae</name>
    <dbReference type="NCBI Taxonomy" id="1754190"/>
    <lineage>
        <taxon>Eukaryota</taxon>
        <taxon>Fungi</taxon>
        <taxon>Fungi incertae sedis</taxon>
        <taxon>Chytridiomycota</taxon>
        <taxon>Chytridiomycota incertae sedis</taxon>
        <taxon>Neocallimastigomycetes</taxon>
        <taxon>Neocallimastigales</taxon>
        <taxon>Neocallimastigaceae</taxon>
        <taxon>Neocallimastix</taxon>
    </lineage>
</organism>
<keyword evidence="3" id="KW-1185">Reference proteome</keyword>
<reference evidence="2 3" key="1">
    <citation type="submission" date="2016-08" db="EMBL/GenBank/DDBJ databases">
        <title>A Parts List for Fungal Cellulosomes Revealed by Comparative Genomics.</title>
        <authorList>
            <consortium name="DOE Joint Genome Institute"/>
            <person name="Haitjema C.H."/>
            <person name="Gilmore S.P."/>
            <person name="Henske J.K."/>
            <person name="Solomon K.V."/>
            <person name="De Groot R."/>
            <person name="Kuo A."/>
            <person name="Mondo S.J."/>
            <person name="Salamov A.A."/>
            <person name="Labutti K."/>
            <person name="Zhao Z."/>
            <person name="Chiniquy J."/>
            <person name="Barry K."/>
            <person name="Brewer H.M."/>
            <person name="Purvine S.O."/>
            <person name="Wright A.T."/>
            <person name="Boxma B."/>
            <person name="Van Alen T."/>
            <person name="Hackstein J.H."/>
            <person name="Baker S.E."/>
            <person name="Grigoriev I.V."/>
            <person name="O'Malley M.A."/>
        </authorList>
    </citation>
    <scope>NUCLEOTIDE SEQUENCE [LARGE SCALE GENOMIC DNA]</scope>
    <source>
        <strain evidence="2 3">G1</strain>
    </source>
</reference>
<evidence type="ECO:0000313" key="3">
    <source>
        <dbReference type="Proteomes" id="UP000193920"/>
    </source>
</evidence>
<dbReference type="AlphaFoldDB" id="A0A1Y2CLU7"/>
<protein>
    <submittedName>
        <fullName evidence="2">Uncharacterized protein</fullName>
    </submittedName>
</protein>
<dbReference type="Proteomes" id="UP000193920">
    <property type="component" value="Unassembled WGS sequence"/>
</dbReference>
<keyword evidence="1" id="KW-0472">Membrane</keyword>
<keyword evidence="1" id="KW-0812">Transmembrane</keyword>
<proteinExistence type="predicted"/>
<name>A0A1Y2CLU7_9FUNG</name>
<comment type="caution">
    <text evidence="2">The sequence shown here is derived from an EMBL/GenBank/DDBJ whole genome shotgun (WGS) entry which is preliminary data.</text>
</comment>
<keyword evidence="1" id="KW-1133">Transmembrane helix</keyword>
<feature type="transmembrane region" description="Helical" evidence="1">
    <location>
        <begin position="5"/>
        <end position="25"/>
    </location>
</feature>
<gene>
    <name evidence="2" type="ORF">LY90DRAFT_9122</name>
</gene>
<evidence type="ECO:0000313" key="2">
    <source>
        <dbReference type="EMBL" id="ORY47989.1"/>
    </source>
</evidence>
<accession>A0A1Y2CLU7</accession>
<evidence type="ECO:0000256" key="1">
    <source>
        <dbReference type="SAM" id="Phobius"/>
    </source>
</evidence>
<feature type="transmembrane region" description="Helical" evidence="1">
    <location>
        <begin position="88"/>
        <end position="111"/>
    </location>
</feature>
<sequence>MLFIIIFYISLALLVTFNVTPYYVISYYDIGGYYPSLLQIRNQLSEKKVLSKTDIYDQLKSFNIKTNFVASMKWKGTVDSYFVIFLKFWGFNTMLIGEFLLLLGCLVEIFFELFEEFLVNSSARGTSDMLGTAGENLRLYP</sequence>